<dbReference type="InterPro" id="IPR007621">
    <property type="entry name" value="TPM_dom"/>
</dbReference>
<feature type="compositionally biased region" description="Basic residues" evidence="1">
    <location>
        <begin position="511"/>
        <end position="528"/>
    </location>
</feature>
<dbReference type="HOGENOM" id="CLU_013689_1_0_11"/>
<keyword evidence="5" id="KW-1185">Reference proteome</keyword>
<gene>
    <name evidence="4" type="ORF">HMPREF0063_11999</name>
</gene>
<feature type="chain" id="PRO_5039096988" description="TPM domain-containing protein" evidence="2">
    <location>
        <begin position="25"/>
        <end position="528"/>
    </location>
</feature>
<dbReference type="Gene3D" id="3.10.310.50">
    <property type="match status" value="1"/>
</dbReference>
<feature type="region of interest" description="Disordered" evidence="1">
    <location>
        <begin position="475"/>
        <end position="528"/>
    </location>
</feature>
<evidence type="ECO:0000313" key="4">
    <source>
        <dbReference type="EMBL" id="EFQ82790.1"/>
    </source>
</evidence>
<dbReference type="Proteomes" id="UP000003111">
    <property type="component" value="Unassembled WGS sequence"/>
</dbReference>
<evidence type="ECO:0000256" key="2">
    <source>
        <dbReference type="SAM" id="SignalP"/>
    </source>
</evidence>
<sequence length="528" mass="55670">MRAWGRVLLLTAALTWGASTAAVAEQPVDVSGPVTDRSGVLGPDLERVQAAIDDLFEQRGVQLFVVYVDDFDGLDGAVWADASATTSGIGDTDLLLAVATTERSYGFSVPPGGDISDGELERIDRERVLPELRDEDWAGAAVAAVEGVDDALEPGTPWGLITLGGATVLGGAGVAGWQVARHRGRRASLAELDQQVGQSLVAIDDRLRAAAQEIGFAQAEFGEDATTAFAETLATAQQKVREAFALQQSLDDEHPETDDEHRRVGEQILTICAEIDALVDAQVDEFDALRDLLTRAPEVLQTLPPRIDELERRIPAARATLTELAARHRADDLLPYADNPDQAVTLLAAAREDVAAGGATLTSDRPAAARHVRSAQSAVGLAAAEIEAVEGAAADLTALEAGRERATSALTRVSGQVKAVSTFIDARSGAVGSTARTRLSEAARRLDEAASVIGSDHTAATALLDQAAEQAAEAQRLASADVTTADRPRSTTRSSTARRGSSSRRSSSTRSRSRSRSSSSRRSRGGRF</sequence>
<feature type="signal peptide" evidence="2">
    <location>
        <begin position="1"/>
        <end position="24"/>
    </location>
</feature>
<protein>
    <recommendedName>
        <fullName evidence="3">TPM domain-containing protein</fullName>
    </recommendedName>
</protein>
<dbReference type="AlphaFoldDB" id="E2SE63"/>
<keyword evidence="2" id="KW-0732">Signal</keyword>
<proteinExistence type="predicted"/>
<reference evidence="4" key="1">
    <citation type="submission" date="2010-08" db="EMBL/GenBank/DDBJ databases">
        <authorList>
            <person name="Muzny D."/>
            <person name="Qin X."/>
            <person name="Buhay C."/>
            <person name="Dugan-Rocha S."/>
            <person name="Ding Y."/>
            <person name="Chen G."/>
            <person name="Hawes A."/>
            <person name="Holder M."/>
            <person name="Jhangiani S."/>
            <person name="Johnson A."/>
            <person name="Khan Z."/>
            <person name="Li Z."/>
            <person name="Liu W."/>
            <person name="Liu X."/>
            <person name="Perez L."/>
            <person name="Shen H."/>
            <person name="Wang Q."/>
            <person name="Watt J."/>
            <person name="Xi L."/>
            <person name="Xin Y."/>
            <person name="Zhou J."/>
            <person name="Deng J."/>
            <person name="Jiang H."/>
            <person name="Liu Y."/>
            <person name="Qu J."/>
            <person name="Song X.-Z."/>
            <person name="Zhang L."/>
            <person name="Villasana D."/>
            <person name="Johnson A."/>
            <person name="Liu J."/>
            <person name="Liyanage D."/>
            <person name="Lorensuhewa L."/>
            <person name="Robinson T."/>
            <person name="Song A."/>
            <person name="Song B.-B."/>
            <person name="Dinh H."/>
            <person name="Thornton R."/>
            <person name="Coyle M."/>
            <person name="Francisco L."/>
            <person name="Jackson L."/>
            <person name="Javaid M."/>
            <person name="Korchina V."/>
            <person name="Kovar C."/>
            <person name="Mata R."/>
            <person name="Mathew T."/>
            <person name="Ngo R."/>
            <person name="Nguyen L."/>
            <person name="Nguyen N."/>
            <person name="Okwuonu G."/>
            <person name="Ongeri F."/>
            <person name="Pham C."/>
            <person name="Simmons D."/>
            <person name="Wilczek-Boney K."/>
            <person name="Hale W."/>
            <person name="Jakkamsetti A."/>
            <person name="Pham P."/>
            <person name="Ruth R."/>
            <person name="San Lucas F."/>
            <person name="Warren J."/>
            <person name="Zhang J."/>
            <person name="Zhao Z."/>
            <person name="Zhou C."/>
            <person name="Zhu D."/>
            <person name="Lee S."/>
            <person name="Bess C."/>
            <person name="Blankenburg K."/>
            <person name="Forbes L."/>
            <person name="Fu Q."/>
            <person name="Gubbala S."/>
            <person name="Hirani K."/>
            <person name="Jayaseelan J.C."/>
            <person name="Lara F."/>
            <person name="Munidasa M."/>
            <person name="Palculict T."/>
            <person name="Patil S."/>
            <person name="Pu L.-L."/>
            <person name="Saada N."/>
            <person name="Tang L."/>
            <person name="Weissenberger G."/>
            <person name="Zhu Y."/>
            <person name="Hemphill L."/>
            <person name="Shang Y."/>
            <person name="Youmans B."/>
            <person name="Ayvaz T."/>
            <person name="Ross M."/>
            <person name="Santibanez J."/>
            <person name="Aqrawi P."/>
            <person name="Gross S."/>
            <person name="Joshi V."/>
            <person name="Fowler G."/>
            <person name="Nazareth L."/>
            <person name="Reid J."/>
            <person name="Worley K."/>
            <person name="Petrosino J."/>
            <person name="Highlander S."/>
            <person name="Gibbs R."/>
        </authorList>
    </citation>
    <scope>NUCLEOTIDE SEQUENCE [LARGE SCALE GENOMIC DNA]</scope>
    <source>
        <strain evidence="4">DSM 15272</strain>
    </source>
</reference>
<dbReference type="STRING" id="585531.HMPREF0063_11999"/>
<feature type="domain" description="TPM" evidence="3">
    <location>
        <begin position="34"/>
        <end position="150"/>
    </location>
</feature>
<name>E2SE63_9ACTN</name>
<feature type="compositionally biased region" description="Low complexity" evidence="1">
    <location>
        <begin position="491"/>
        <end position="510"/>
    </location>
</feature>
<evidence type="ECO:0000259" key="3">
    <source>
        <dbReference type="Pfam" id="PF04536"/>
    </source>
</evidence>
<comment type="caution">
    <text evidence="4">The sequence shown here is derived from an EMBL/GenBank/DDBJ whole genome shotgun (WGS) entry which is preliminary data.</text>
</comment>
<evidence type="ECO:0000313" key="5">
    <source>
        <dbReference type="Proteomes" id="UP000003111"/>
    </source>
</evidence>
<dbReference type="eggNOG" id="COG1512">
    <property type="taxonomic scope" value="Bacteria"/>
</dbReference>
<evidence type="ECO:0000256" key="1">
    <source>
        <dbReference type="SAM" id="MobiDB-lite"/>
    </source>
</evidence>
<dbReference type="EMBL" id="ACLF03000006">
    <property type="protein sequence ID" value="EFQ82790.1"/>
    <property type="molecule type" value="Genomic_DNA"/>
</dbReference>
<accession>E2SE63</accession>
<dbReference type="RefSeq" id="WP_007077091.1">
    <property type="nucleotide sequence ID" value="NZ_CM001024.1"/>
</dbReference>
<organism evidence="4 5">
    <name type="scientific">Aeromicrobium marinum DSM 15272</name>
    <dbReference type="NCBI Taxonomy" id="585531"/>
    <lineage>
        <taxon>Bacteria</taxon>
        <taxon>Bacillati</taxon>
        <taxon>Actinomycetota</taxon>
        <taxon>Actinomycetes</taxon>
        <taxon>Propionibacteriales</taxon>
        <taxon>Nocardioidaceae</taxon>
        <taxon>Aeromicrobium</taxon>
    </lineage>
</organism>
<dbReference type="Pfam" id="PF04536">
    <property type="entry name" value="TPM_phosphatase"/>
    <property type="match status" value="1"/>
</dbReference>